<keyword evidence="2" id="KW-1185">Reference proteome</keyword>
<proteinExistence type="predicted"/>
<protein>
    <submittedName>
        <fullName evidence="1">Uncharacterized protein</fullName>
    </submittedName>
</protein>
<dbReference type="GO" id="GO:0006352">
    <property type="term" value="P:DNA-templated transcription initiation"/>
    <property type="evidence" value="ECO:0007669"/>
    <property type="project" value="InterPro"/>
</dbReference>
<reference evidence="1 2" key="1">
    <citation type="submission" date="2015-04" db="EMBL/GenBank/DDBJ databases">
        <title>The draft genome sequence of Erythrobacr gangjinensis K7-2.</title>
        <authorList>
            <person name="Zhuang L."/>
            <person name="Liu Y."/>
            <person name="Shao Z."/>
        </authorList>
    </citation>
    <scope>NUCLEOTIDE SEQUENCE [LARGE SCALE GENOMIC DNA]</scope>
    <source>
        <strain evidence="1 2">K7-2</strain>
    </source>
</reference>
<dbReference type="EMBL" id="LBHC01000002">
    <property type="protein sequence ID" value="KLE31499.1"/>
    <property type="molecule type" value="Genomic_DNA"/>
</dbReference>
<evidence type="ECO:0000313" key="2">
    <source>
        <dbReference type="Proteomes" id="UP000053070"/>
    </source>
</evidence>
<sequence length="156" mass="17412">MRVAHYRALTAGIDAEDLLQEAILRTLTSRACPAGLKMEHFLMAVMRSIASAIIVRRKRNEAHYCEEFDLVVSPLAPDEECEIAQRSDAWRQALEELAEGFPEIEEMIDGIGQGLCGKALAEFAGLDQTELATRRRLMKRRGAKAWKKLGDLDLAA</sequence>
<name>A0A0G9MLJ4_9SPHN</name>
<dbReference type="SUPFAM" id="SSF88946">
    <property type="entry name" value="Sigma2 domain of RNA polymerase sigma factors"/>
    <property type="match status" value="1"/>
</dbReference>
<dbReference type="PATRIC" id="fig|502682.8.peg.1629"/>
<dbReference type="Proteomes" id="UP000053070">
    <property type="component" value="Unassembled WGS sequence"/>
</dbReference>
<organism evidence="1 2">
    <name type="scientific">Aurantiacibacter gangjinensis</name>
    <dbReference type="NCBI Taxonomy" id="502682"/>
    <lineage>
        <taxon>Bacteria</taxon>
        <taxon>Pseudomonadati</taxon>
        <taxon>Pseudomonadota</taxon>
        <taxon>Alphaproteobacteria</taxon>
        <taxon>Sphingomonadales</taxon>
        <taxon>Erythrobacteraceae</taxon>
        <taxon>Aurantiacibacter</taxon>
    </lineage>
</organism>
<dbReference type="InterPro" id="IPR013325">
    <property type="entry name" value="RNA_pol_sigma_r2"/>
</dbReference>
<comment type="caution">
    <text evidence="1">The sequence shown here is derived from an EMBL/GenBank/DDBJ whole genome shotgun (WGS) entry which is preliminary data.</text>
</comment>
<dbReference type="AlphaFoldDB" id="A0A0G9MLJ4"/>
<accession>A0A0G9MLJ4</accession>
<gene>
    <name evidence="1" type="ORF">AAW01_07965</name>
</gene>
<dbReference type="GO" id="GO:0003700">
    <property type="term" value="F:DNA-binding transcription factor activity"/>
    <property type="evidence" value="ECO:0007669"/>
    <property type="project" value="InterPro"/>
</dbReference>
<evidence type="ECO:0000313" key="1">
    <source>
        <dbReference type="EMBL" id="KLE31499.1"/>
    </source>
</evidence>